<comment type="caution">
    <text evidence="4">The sequence shown here is derived from an EMBL/GenBank/DDBJ whole genome shotgun (WGS) entry which is preliminary data.</text>
</comment>
<dbReference type="SMART" id="SM00564">
    <property type="entry name" value="PQQ"/>
    <property type="match status" value="3"/>
</dbReference>
<dbReference type="PANTHER" id="PTHR34512">
    <property type="entry name" value="CELL SURFACE PROTEIN"/>
    <property type="match status" value="1"/>
</dbReference>
<evidence type="ECO:0000313" key="5">
    <source>
        <dbReference type="Proteomes" id="UP001139493"/>
    </source>
</evidence>
<dbReference type="Gene3D" id="2.40.128.630">
    <property type="match status" value="1"/>
</dbReference>
<dbReference type="EMBL" id="JAMTCS010000002">
    <property type="protein sequence ID" value="MCP2263307.1"/>
    <property type="molecule type" value="Genomic_DNA"/>
</dbReference>
<accession>A0A9X2G137</accession>
<name>A0A9X2G137_9MICO</name>
<dbReference type="InterPro" id="IPR002372">
    <property type="entry name" value="PQQ_rpt_dom"/>
</dbReference>
<sequence>MPRPDPQEPVVFELVEGDPAEDGAGGAEGTGPDDTGAAASGRRRLRLPDLPRRTWLTVAAVAAVVAVTLTTAGLVRDHQRAELMRTSPVGVASLADPPEEVWTLPFDRAFGRSDFVDQPTVVMDGLLVLLPTVRRDYFVLPPATGAADPAPAGFDDVTAVDPASGEVAWQVPVGEDPECGPSGYDATIRTGLLTCVQGPPDAREVLAIQPDGGTSLRRAGLSDDEQLVPGPAGLVVRLRRLGDPVEPPPAPVCDPEGVCDSLLLTEGRDVRVTGEDPLTGAELWRERVAFEPREAASCFTPWTGTDGAQELDLDHVTASAGAETVAVEGCGVQATLSADGVRLDTAGERQAGRPAWVTELGSGRFAVESGSSTSFLVDGAGAVLGTVAGYPQPVEASPDAPDDLLFPSSMNGAGFDAVREDGTVLWTERYATRVLLSARDVVVADRGSKLVGLDRDTGAEVWEWEHDDPRGLGLFRTVTDGETVASVYLPQDDAARGELVAIDLATGKERWAVPVAGPVVAVDGNLVAITPNGLHGLG</sequence>
<dbReference type="InterPro" id="IPR015943">
    <property type="entry name" value="WD40/YVTN_repeat-like_dom_sf"/>
</dbReference>
<evidence type="ECO:0000313" key="4">
    <source>
        <dbReference type="EMBL" id="MCP2263307.1"/>
    </source>
</evidence>
<keyword evidence="2" id="KW-1133">Transmembrane helix</keyword>
<feature type="region of interest" description="Disordered" evidence="1">
    <location>
        <begin position="16"/>
        <end position="39"/>
    </location>
</feature>
<feature type="compositionally biased region" description="Low complexity" evidence="1">
    <location>
        <begin position="30"/>
        <end position="39"/>
    </location>
</feature>
<evidence type="ECO:0000256" key="1">
    <source>
        <dbReference type="SAM" id="MobiDB-lite"/>
    </source>
</evidence>
<feature type="domain" description="Pyrrolo-quinoline quinone repeat" evidence="3">
    <location>
        <begin position="394"/>
        <end position="524"/>
    </location>
</feature>
<protein>
    <submittedName>
        <fullName evidence="4">PQQ enzyme repeat-containing protein</fullName>
    </submittedName>
</protein>
<dbReference type="PANTHER" id="PTHR34512:SF30">
    <property type="entry name" value="OUTER MEMBRANE PROTEIN ASSEMBLY FACTOR BAMB"/>
    <property type="match status" value="1"/>
</dbReference>
<dbReference type="Pfam" id="PF13360">
    <property type="entry name" value="PQQ_2"/>
    <property type="match status" value="1"/>
</dbReference>
<dbReference type="InterPro" id="IPR011047">
    <property type="entry name" value="Quinoprotein_ADH-like_sf"/>
</dbReference>
<organism evidence="4 5">
    <name type="scientific">Promicromonospora thailandica</name>
    <dbReference type="NCBI Taxonomy" id="765201"/>
    <lineage>
        <taxon>Bacteria</taxon>
        <taxon>Bacillati</taxon>
        <taxon>Actinomycetota</taxon>
        <taxon>Actinomycetes</taxon>
        <taxon>Micrococcales</taxon>
        <taxon>Promicromonosporaceae</taxon>
        <taxon>Promicromonospora</taxon>
    </lineage>
</organism>
<keyword evidence="2" id="KW-0812">Transmembrane</keyword>
<dbReference type="RefSeq" id="WP_253832750.1">
    <property type="nucleotide sequence ID" value="NZ_JAMTCS010000002.1"/>
</dbReference>
<dbReference type="AlphaFoldDB" id="A0A9X2G137"/>
<feature type="transmembrane region" description="Helical" evidence="2">
    <location>
        <begin position="55"/>
        <end position="75"/>
    </location>
</feature>
<dbReference type="Proteomes" id="UP001139493">
    <property type="component" value="Unassembled WGS sequence"/>
</dbReference>
<evidence type="ECO:0000256" key="2">
    <source>
        <dbReference type="SAM" id="Phobius"/>
    </source>
</evidence>
<gene>
    <name evidence="4" type="ORF">APR03_000638</name>
</gene>
<reference evidence="4" key="1">
    <citation type="submission" date="2022-06" db="EMBL/GenBank/DDBJ databases">
        <title>Genomic Encyclopedia of Archaeal and Bacterial Type Strains, Phase II (KMG-II): from individual species to whole genera.</title>
        <authorList>
            <person name="Goeker M."/>
        </authorList>
    </citation>
    <scope>NUCLEOTIDE SEQUENCE</scope>
    <source>
        <strain evidence="4">DSM 26652</strain>
    </source>
</reference>
<proteinExistence type="predicted"/>
<dbReference type="Gene3D" id="2.130.10.10">
    <property type="entry name" value="YVTN repeat-like/Quinoprotein amine dehydrogenase"/>
    <property type="match status" value="1"/>
</dbReference>
<keyword evidence="2" id="KW-0472">Membrane</keyword>
<evidence type="ECO:0000259" key="3">
    <source>
        <dbReference type="Pfam" id="PF13360"/>
    </source>
</evidence>
<dbReference type="SUPFAM" id="SSF50998">
    <property type="entry name" value="Quinoprotein alcohol dehydrogenase-like"/>
    <property type="match status" value="1"/>
</dbReference>
<dbReference type="InterPro" id="IPR018391">
    <property type="entry name" value="PQQ_b-propeller_rpt"/>
</dbReference>
<keyword evidence="5" id="KW-1185">Reference proteome</keyword>